<accession>A0A3P6D4L2</accession>
<organism evidence="1">
    <name type="scientific">Brassica oleracea</name>
    <name type="common">Wild cabbage</name>
    <dbReference type="NCBI Taxonomy" id="3712"/>
    <lineage>
        <taxon>Eukaryota</taxon>
        <taxon>Viridiplantae</taxon>
        <taxon>Streptophyta</taxon>
        <taxon>Embryophyta</taxon>
        <taxon>Tracheophyta</taxon>
        <taxon>Spermatophyta</taxon>
        <taxon>Magnoliopsida</taxon>
        <taxon>eudicotyledons</taxon>
        <taxon>Gunneridae</taxon>
        <taxon>Pentapetalae</taxon>
        <taxon>rosids</taxon>
        <taxon>malvids</taxon>
        <taxon>Brassicales</taxon>
        <taxon>Brassicaceae</taxon>
        <taxon>Brassiceae</taxon>
        <taxon>Brassica</taxon>
    </lineage>
</organism>
<proteinExistence type="predicted"/>
<evidence type="ECO:0000313" key="1">
    <source>
        <dbReference type="EMBL" id="VDD26053.1"/>
    </source>
</evidence>
<dbReference type="AlphaFoldDB" id="A0A3P6D4L2"/>
<name>A0A3P6D4L2_BRAOL</name>
<sequence length="253" mass="28912">MMTVEVIVIRTNCHLLQATLETTTGSGTLITLIIEHLQEPLRTLPPRDTENLTTMVHSFIARLQERAEDLFERTLGSYLVESRFKTRMFLLTPYQIQLGLLAHCHLIPLPHVTSENDLTFLQRQGVQGASLLLTLVKEDLFWHVLVDQAQVTPLLPVGLLVLTRRDSKRWRLCTMGLQDRNISALSMRALLTVARARAFLWHYVWEVLVTPALLYLQEIPLHLRSSTSTLKQPVNGRYLKQQPLGSGLWPEAH</sequence>
<dbReference type="EMBL" id="LR031874">
    <property type="protein sequence ID" value="VDD26053.1"/>
    <property type="molecule type" value="Genomic_DNA"/>
</dbReference>
<protein>
    <submittedName>
        <fullName evidence="1">Uncharacterized protein</fullName>
    </submittedName>
</protein>
<gene>
    <name evidence="1" type="ORF">BOLC2T11306H</name>
</gene>
<reference evidence="1" key="1">
    <citation type="submission" date="2018-11" db="EMBL/GenBank/DDBJ databases">
        <authorList>
            <consortium name="Genoscope - CEA"/>
            <person name="William W."/>
        </authorList>
    </citation>
    <scope>NUCLEOTIDE SEQUENCE</scope>
</reference>